<protein>
    <submittedName>
        <fullName evidence="2">Uncharacterized protein</fullName>
    </submittedName>
</protein>
<dbReference type="EMBL" id="VYUT01000003">
    <property type="protein sequence ID" value="KAA9207486.1"/>
    <property type="molecule type" value="Genomic_DNA"/>
</dbReference>
<dbReference type="RefSeq" id="WP_151026646.1">
    <property type="nucleotide sequence ID" value="NZ_VYUK01000004.1"/>
</dbReference>
<feature type="compositionally biased region" description="Polar residues" evidence="1">
    <location>
        <begin position="206"/>
        <end position="229"/>
    </location>
</feature>
<comment type="caution">
    <text evidence="2">The sequence shown here is derived from an EMBL/GenBank/DDBJ whole genome shotgun (WGS) entry which is preliminary data.</text>
</comment>
<gene>
    <name evidence="2" type="ORF">F6X95_02390</name>
</gene>
<dbReference type="Proteomes" id="UP000326078">
    <property type="component" value="Unassembled WGS sequence"/>
</dbReference>
<sequence>MKNKSYELRKSGPVDKNIKKKILDEFFDGRLRSIRKLEVKYKVARNCISMWVKDEYRNGRKIENIESEMTKRNIYTSKEKQVFLISYLTHPDITIDAFAKQNNIPVTTFSKWLYDYRNEKIVKKVYSTKEKLKFINLYKQTNGQSTITAFTERYGLAKSTFLYWLRKDKEERLGQKSIVQILKESREEFDKDKGTSKTNLEDVNRKQQVTKKQINTSMPTTNKSSSLPSESLDEWLWNMPNIEEIRSMPEQTTSTNEGHKKSSQNSLESLSTLYSKESLTNLETTQKQYKKLPTIKQSVDKQSLFPYLNSVKNKNEQSRIERRQTYILPKTQFENPAIILNINGPMFFFNMDSKVEGLETINILKNNLFETLQKCFTDSNNKEDEIYSNNITVSENKAESCKKNIDPDRNLQAIQSELPRNISLVKEHALNVEAQQTMDSMPKTTNTKLYKSSRYRSK</sequence>
<organism evidence="2 3">
    <name type="scientific">Enterococcus durans</name>
    <dbReference type="NCBI Taxonomy" id="53345"/>
    <lineage>
        <taxon>Bacteria</taxon>
        <taxon>Bacillati</taxon>
        <taxon>Bacillota</taxon>
        <taxon>Bacilli</taxon>
        <taxon>Lactobacillales</taxon>
        <taxon>Enterococcaceae</taxon>
        <taxon>Enterococcus</taxon>
    </lineage>
</organism>
<reference evidence="2 3" key="1">
    <citation type="submission" date="2019-09" db="EMBL/GenBank/DDBJ databases">
        <title>Vancomyinc resistant enterococci isolated from farm animals in Switzerland.</title>
        <authorList>
            <person name="Stevens M.J.A."/>
            <person name="Stephan R."/>
            <person name="Morach M."/>
            <person name="Nuesch-Inderbinen M."/>
        </authorList>
    </citation>
    <scope>NUCLEOTIDE SEQUENCE [LARGE SCALE GENOMIC DNA]</scope>
    <source>
        <strain evidence="2 3">GH27</strain>
    </source>
</reference>
<accession>A0A5N0Z010</accession>
<feature type="region of interest" description="Disordered" evidence="1">
    <location>
        <begin position="190"/>
        <end position="230"/>
    </location>
</feature>
<evidence type="ECO:0000313" key="3">
    <source>
        <dbReference type="Proteomes" id="UP000326078"/>
    </source>
</evidence>
<feature type="compositionally biased region" description="Polar residues" evidence="1">
    <location>
        <begin position="435"/>
        <end position="450"/>
    </location>
</feature>
<feature type="compositionally biased region" description="Basic and acidic residues" evidence="1">
    <location>
        <begin position="190"/>
        <end position="205"/>
    </location>
</feature>
<dbReference type="AlphaFoldDB" id="A0A5N0Z010"/>
<name>A0A5N0Z010_9ENTE</name>
<proteinExistence type="predicted"/>
<evidence type="ECO:0000256" key="1">
    <source>
        <dbReference type="SAM" id="MobiDB-lite"/>
    </source>
</evidence>
<feature type="region of interest" description="Disordered" evidence="1">
    <location>
        <begin position="435"/>
        <end position="458"/>
    </location>
</feature>
<evidence type="ECO:0000313" key="2">
    <source>
        <dbReference type="EMBL" id="KAA9207486.1"/>
    </source>
</evidence>